<gene>
    <name evidence="9" type="ORF">PMACD_LOCUS6614</name>
</gene>
<dbReference type="Pfam" id="PF00561">
    <property type="entry name" value="Abhydrolase_1"/>
    <property type="match status" value="1"/>
</dbReference>
<keyword evidence="3" id="KW-0378">Hydrolase</keyword>
<reference evidence="9" key="1">
    <citation type="submission" date="2021-02" db="EMBL/GenBank/DDBJ databases">
        <authorList>
            <person name="Steward A R."/>
        </authorList>
    </citation>
    <scope>NUCLEOTIDE SEQUENCE</scope>
</reference>
<evidence type="ECO:0000256" key="6">
    <source>
        <dbReference type="ARBA" id="ARBA00023180"/>
    </source>
</evidence>
<dbReference type="InterPro" id="IPR029058">
    <property type="entry name" value="AB_hydrolase_fold"/>
</dbReference>
<name>A0A821RQL3_9NEOP</name>
<keyword evidence="2" id="KW-0732">Signal</keyword>
<dbReference type="OrthoDB" id="9974421at2759"/>
<keyword evidence="4" id="KW-0442">Lipid degradation</keyword>
<dbReference type="GO" id="GO:0016042">
    <property type="term" value="P:lipid catabolic process"/>
    <property type="evidence" value="ECO:0007669"/>
    <property type="project" value="UniProtKB-KW"/>
</dbReference>
<dbReference type="AlphaFoldDB" id="A0A821RQL3"/>
<evidence type="ECO:0000256" key="1">
    <source>
        <dbReference type="ARBA" id="ARBA00010701"/>
    </source>
</evidence>
<dbReference type="PANTHER" id="PTHR11005">
    <property type="entry name" value="LYSOSOMAL ACID LIPASE-RELATED"/>
    <property type="match status" value="1"/>
</dbReference>
<feature type="domain" description="AB hydrolase-1" evidence="8">
    <location>
        <begin position="80"/>
        <end position="203"/>
    </location>
</feature>
<accession>A0A821RQL3</accession>
<comment type="caution">
    <text evidence="9">The sequence shown here is derived from an EMBL/GenBank/DDBJ whole genome shotgun (WGS) entry which is preliminary data.</text>
</comment>
<feature type="region of interest" description="Disordered" evidence="7">
    <location>
        <begin position="1"/>
        <end position="27"/>
    </location>
</feature>
<comment type="similarity">
    <text evidence="1">Belongs to the AB hydrolase superfamily. Lipase family.</text>
</comment>
<keyword evidence="6" id="KW-0325">Glycoprotein</keyword>
<proteinExistence type="inferred from homology"/>
<dbReference type="Gene3D" id="3.40.50.1820">
    <property type="entry name" value="alpha/beta hydrolase"/>
    <property type="match status" value="1"/>
</dbReference>
<evidence type="ECO:0000259" key="8">
    <source>
        <dbReference type="Pfam" id="PF00561"/>
    </source>
</evidence>
<dbReference type="InterPro" id="IPR000073">
    <property type="entry name" value="AB_hydrolase_1"/>
</dbReference>
<evidence type="ECO:0000256" key="5">
    <source>
        <dbReference type="ARBA" id="ARBA00023098"/>
    </source>
</evidence>
<keyword evidence="5" id="KW-0443">Lipid metabolism</keyword>
<evidence type="ECO:0000256" key="3">
    <source>
        <dbReference type="ARBA" id="ARBA00022801"/>
    </source>
</evidence>
<dbReference type="GO" id="GO:0016787">
    <property type="term" value="F:hydrolase activity"/>
    <property type="evidence" value="ECO:0007669"/>
    <property type="project" value="UniProtKB-KW"/>
</dbReference>
<protein>
    <recommendedName>
        <fullName evidence="8">AB hydrolase-1 domain-containing protein</fullName>
    </recommendedName>
</protein>
<dbReference type="FunFam" id="3.40.50.1820:FF:000057">
    <property type="entry name" value="Lipase"/>
    <property type="match status" value="1"/>
</dbReference>
<keyword evidence="10" id="KW-1185">Reference proteome</keyword>
<dbReference type="SUPFAM" id="SSF53474">
    <property type="entry name" value="alpha/beta-Hydrolases"/>
    <property type="match status" value="1"/>
</dbReference>
<evidence type="ECO:0000256" key="2">
    <source>
        <dbReference type="ARBA" id="ARBA00022729"/>
    </source>
</evidence>
<evidence type="ECO:0000256" key="4">
    <source>
        <dbReference type="ARBA" id="ARBA00022963"/>
    </source>
</evidence>
<dbReference type="EMBL" id="CAJOBZ010000014">
    <property type="protein sequence ID" value="CAF4845744.1"/>
    <property type="molecule type" value="Genomic_DNA"/>
</dbReference>
<dbReference type="Proteomes" id="UP000663880">
    <property type="component" value="Unassembled WGS sequence"/>
</dbReference>
<organism evidence="9 10">
    <name type="scientific">Pieris macdunnoughi</name>
    <dbReference type="NCBI Taxonomy" id="345717"/>
    <lineage>
        <taxon>Eukaryota</taxon>
        <taxon>Metazoa</taxon>
        <taxon>Ecdysozoa</taxon>
        <taxon>Arthropoda</taxon>
        <taxon>Hexapoda</taxon>
        <taxon>Insecta</taxon>
        <taxon>Pterygota</taxon>
        <taxon>Neoptera</taxon>
        <taxon>Endopterygota</taxon>
        <taxon>Lepidoptera</taxon>
        <taxon>Glossata</taxon>
        <taxon>Ditrysia</taxon>
        <taxon>Papilionoidea</taxon>
        <taxon>Pieridae</taxon>
        <taxon>Pierinae</taxon>
        <taxon>Pieris</taxon>
    </lineage>
</organism>
<evidence type="ECO:0000256" key="7">
    <source>
        <dbReference type="SAM" id="MobiDB-lite"/>
    </source>
</evidence>
<evidence type="ECO:0000313" key="9">
    <source>
        <dbReference type="EMBL" id="CAF4845744.1"/>
    </source>
</evidence>
<sequence length="341" mass="38941">MIEQFDKKEDFHDTLPKNNNKNNKNIIEQKLRNDGKINDDIYLNITQLITKYKYSVEVYEVITPDGYVIKIFRIPGNGAVVFLMHGLISSADDWISGGVESGLAYLLAQLGYDVWMGNARGNKHSRSNIYIDPSEKKFWDFSFHEIGMIDVPTMIDFVLEKTNKSSLIYIGHSQGTTAFFIMCSLRPEYNKKITLMISLSPVAWLSHMKSPVLNILKPFYGELVFLASALGVVEVVQDSRVLRGLQKMFCGDKWKILKKYGSLTPPSYPVEKITAPVALFYGEGDWLSDVSDAQILKSRLPNLVEFYRVDDENFSHFDFIYAADTKNLLLANILRLIKKIH</sequence>
<feature type="compositionally biased region" description="Basic and acidic residues" evidence="7">
    <location>
        <begin position="1"/>
        <end position="15"/>
    </location>
</feature>
<evidence type="ECO:0000313" key="10">
    <source>
        <dbReference type="Proteomes" id="UP000663880"/>
    </source>
</evidence>